<sequence length="259" mass="29746">MSHGNGDTSFERQIGEIPWGVDGIRTKRYGLLSLLLLSEVAKIRDRKQDGVDSMTGRLASATRLISDFMPRLRARPSSPSPKTPSTTRQRSRPSDDDDDDNDGAARKSQTTGFAVRRTVYLNTPRERRTPKRAENRQRHVSLNRHLYKFTPAGRIPAILLQILVAGDPCPCPRKNNIAFREQTSGQGDGYQLCRTPRDVASNRTTVHPARKWRSEFFPRHSPRLKTRNYLLVDEKEREKERERARDRRFLAEWVVGAKK</sequence>
<dbReference type="AlphaFoldDB" id="A0A4S2KHM4"/>
<proteinExistence type="predicted"/>
<evidence type="ECO:0000256" key="1">
    <source>
        <dbReference type="SAM" id="MobiDB-lite"/>
    </source>
</evidence>
<protein>
    <submittedName>
        <fullName evidence="2">Uncharacterized protein</fullName>
    </submittedName>
</protein>
<accession>A0A4S2KHM4</accession>
<feature type="non-terminal residue" evidence="2">
    <location>
        <position position="259"/>
    </location>
</feature>
<dbReference type="EMBL" id="QBLH01002754">
    <property type="protein sequence ID" value="TGZ47168.1"/>
    <property type="molecule type" value="Genomic_DNA"/>
</dbReference>
<dbReference type="Proteomes" id="UP000310200">
    <property type="component" value="Unassembled WGS sequence"/>
</dbReference>
<name>A0A4S2KHM4_9HYME</name>
<organism evidence="2 3">
    <name type="scientific">Temnothorax longispinosus</name>
    <dbReference type="NCBI Taxonomy" id="300112"/>
    <lineage>
        <taxon>Eukaryota</taxon>
        <taxon>Metazoa</taxon>
        <taxon>Ecdysozoa</taxon>
        <taxon>Arthropoda</taxon>
        <taxon>Hexapoda</taxon>
        <taxon>Insecta</taxon>
        <taxon>Pterygota</taxon>
        <taxon>Neoptera</taxon>
        <taxon>Endopterygota</taxon>
        <taxon>Hymenoptera</taxon>
        <taxon>Apocrita</taxon>
        <taxon>Aculeata</taxon>
        <taxon>Formicoidea</taxon>
        <taxon>Formicidae</taxon>
        <taxon>Myrmicinae</taxon>
        <taxon>Temnothorax</taxon>
    </lineage>
</organism>
<feature type="compositionally biased region" description="Basic and acidic residues" evidence="1">
    <location>
        <begin position="124"/>
        <end position="137"/>
    </location>
</feature>
<keyword evidence="3" id="KW-1185">Reference proteome</keyword>
<gene>
    <name evidence="2" type="ORF">DBV15_06111</name>
</gene>
<evidence type="ECO:0000313" key="2">
    <source>
        <dbReference type="EMBL" id="TGZ47168.1"/>
    </source>
</evidence>
<feature type="region of interest" description="Disordered" evidence="1">
    <location>
        <begin position="68"/>
        <end position="139"/>
    </location>
</feature>
<comment type="caution">
    <text evidence="2">The sequence shown here is derived from an EMBL/GenBank/DDBJ whole genome shotgun (WGS) entry which is preliminary data.</text>
</comment>
<evidence type="ECO:0000313" key="3">
    <source>
        <dbReference type="Proteomes" id="UP000310200"/>
    </source>
</evidence>
<reference evidence="2 3" key="1">
    <citation type="journal article" date="2019" name="Philos. Trans. R. Soc. Lond., B, Biol. Sci.">
        <title>Ant behaviour and brain gene expression of defending hosts depend on the ecological success of the intruding social parasite.</title>
        <authorList>
            <person name="Kaur R."/>
            <person name="Stoldt M."/>
            <person name="Jongepier E."/>
            <person name="Feldmeyer B."/>
            <person name="Menzel F."/>
            <person name="Bornberg-Bauer E."/>
            <person name="Foitzik S."/>
        </authorList>
    </citation>
    <scope>NUCLEOTIDE SEQUENCE [LARGE SCALE GENOMIC DNA]</scope>
    <source>
        <tissue evidence="2">Whole body</tissue>
    </source>
</reference>